<dbReference type="PANTHER" id="PTHR12905:SF0">
    <property type="entry name" value="CALCINEURIN-LIKE PHOSPHOESTERASE DOMAIN-CONTAINING PROTEIN"/>
    <property type="match status" value="1"/>
</dbReference>
<dbReference type="PANTHER" id="PTHR12905">
    <property type="entry name" value="METALLOPHOSPHOESTERASE"/>
    <property type="match status" value="1"/>
</dbReference>
<proteinExistence type="predicted"/>
<organism evidence="2 3">
    <name type="scientific">Adineta ricciae</name>
    <name type="common">Rotifer</name>
    <dbReference type="NCBI Taxonomy" id="249248"/>
    <lineage>
        <taxon>Eukaryota</taxon>
        <taxon>Metazoa</taxon>
        <taxon>Spiralia</taxon>
        <taxon>Gnathifera</taxon>
        <taxon>Rotifera</taxon>
        <taxon>Eurotatoria</taxon>
        <taxon>Bdelloidea</taxon>
        <taxon>Adinetida</taxon>
        <taxon>Adinetidae</taxon>
        <taxon>Adineta</taxon>
    </lineage>
</organism>
<evidence type="ECO:0000313" key="2">
    <source>
        <dbReference type="EMBL" id="CAF1140150.1"/>
    </source>
</evidence>
<reference evidence="2" key="1">
    <citation type="submission" date="2021-02" db="EMBL/GenBank/DDBJ databases">
        <authorList>
            <person name="Nowell W R."/>
        </authorList>
    </citation>
    <scope>NUCLEOTIDE SEQUENCE</scope>
</reference>
<dbReference type="AlphaFoldDB" id="A0A814RZU0"/>
<accession>A0A814RZU0</accession>
<evidence type="ECO:0000313" key="1">
    <source>
        <dbReference type="EMBL" id="CAF0832054.1"/>
    </source>
</evidence>
<evidence type="ECO:0000313" key="3">
    <source>
        <dbReference type="Proteomes" id="UP000663828"/>
    </source>
</evidence>
<dbReference type="Proteomes" id="UP000663828">
    <property type="component" value="Unassembled WGS sequence"/>
</dbReference>
<gene>
    <name evidence="1" type="ORF">EDS130_LOCUS6391</name>
    <name evidence="2" type="ORF">XAT740_LOCUS20376</name>
</gene>
<keyword evidence="3" id="KW-1185">Reference proteome</keyword>
<protein>
    <submittedName>
        <fullName evidence="2">Uncharacterized protein</fullName>
    </submittedName>
</protein>
<sequence length="85" mass="9794">MIHPRPSTRLVCISDTHSHYSFDLLDGDILLHPGGISRTDSSIRNDFGIIYLQDEIYVGPVTELKLCESPWQPEFCDWAFNVERE</sequence>
<dbReference type="Proteomes" id="UP000663852">
    <property type="component" value="Unassembled WGS sequence"/>
</dbReference>
<dbReference type="InterPro" id="IPR029052">
    <property type="entry name" value="Metallo-depent_PP-like"/>
</dbReference>
<dbReference type="EMBL" id="CAJNOR010001421">
    <property type="protein sequence ID" value="CAF1140150.1"/>
    <property type="molecule type" value="Genomic_DNA"/>
</dbReference>
<dbReference type="OrthoDB" id="630188at2759"/>
<dbReference type="InterPro" id="IPR051693">
    <property type="entry name" value="UPF0046_metallophosphoest"/>
</dbReference>
<comment type="caution">
    <text evidence="2">The sequence shown here is derived from an EMBL/GenBank/DDBJ whole genome shotgun (WGS) entry which is preliminary data.</text>
</comment>
<dbReference type="EMBL" id="CAJNOJ010000018">
    <property type="protein sequence ID" value="CAF0832054.1"/>
    <property type="molecule type" value="Genomic_DNA"/>
</dbReference>
<dbReference type="Gene3D" id="3.60.21.10">
    <property type="match status" value="1"/>
</dbReference>
<name>A0A814RZU0_ADIRI</name>